<comment type="caution">
    <text evidence="8">The sequence shown here is derived from an EMBL/GenBank/DDBJ whole genome shotgun (WGS) entry which is preliminary data.</text>
</comment>
<dbReference type="InterPro" id="IPR050346">
    <property type="entry name" value="FMO-like"/>
</dbReference>
<evidence type="ECO:0000256" key="3">
    <source>
        <dbReference type="ARBA" id="ARBA00022630"/>
    </source>
</evidence>
<organism evidence="8 9">
    <name type="scientific">Stachybotrys elegans</name>
    <dbReference type="NCBI Taxonomy" id="80388"/>
    <lineage>
        <taxon>Eukaryota</taxon>
        <taxon>Fungi</taxon>
        <taxon>Dikarya</taxon>
        <taxon>Ascomycota</taxon>
        <taxon>Pezizomycotina</taxon>
        <taxon>Sordariomycetes</taxon>
        <taxon>Hypocreomycetidae</taxon>
        <taxon>Hypocreales</taxon>
        <taxon>Stachybotryaceae</taxon>
        <taxon>Stachybotrys</taxon>
    </lineage>
</organism>
<evidence type="ECO:0000256" key="7">
    <source>
        <dbReference type="ARBA" id="ARBA00023033"/>
    </source>
</evidence>
<keyword evidence="9" id="KW-1185">Reference proteome</keyword>
<comment type="cofactor">
    <cofactor evidence="1">
        <name>FAD</name>
        <dbReference type="ChEBI" id="CHEBI:57692"/>
    </cofactor>
</comment>
<gene>
    <name evidence="8" type="ORF">B0I35DRAFT_432488</name>
</gene>
<dbReference type="SUPFAM" id="SSF51905">
    <property type="entry name" value="FAD/NAD(P)-binding domain"/>
    <property type="match status" value="2"/>
</dbReference>
<keyword evidence="4" id="KW-0274">FAD</keyword>
<dbReference type="Gene3D" id="3.50.50.60">
    <property type="entry name" value="FAD/NAD(P)-binding domain"/>
    <property type="match status" value="2"/>
</dbReference>
<comment type="similarity">
    <text evidence="2">Belongs to the FMO family.</text>
</comment>
<dbReference type="AlphaFoldDB" id="A0A8K0SPE0"/>
<protein>
    <recommendedName>
        <fullName evidence="10">FAD/NAD(P)-binding domain-containing protein</fullName>
    </recommendedName>
</protein>
<dbReference type="GO" id="GO:0004499">
    <property type="term" value="F:N,N-dimethylaniline monooxygenase activity"/>
    <property type="evidence" value="ECO:0007669"/>
    <property type="project" value="InterPro"/>
</dbReference>
<dbReference type="GO" id="GO:0050661">
    <property type="term" value="F:NADP binding"/>
    <property type="evidence" value="ECO:0007669"/>
    <property type="project" value="InterPro"/>
</dbReference>
<dbReference type="Proteomes" id="UP000813444">
    <property type="component" value="Unassembled WGS sequence"/>
</dbReference>
<evidence type="ECO:0000256" key="2">
    <source>
        <dbReference type="ARBA" id="ARBA00009183"/>
    </source>
</evidence>
<evidence type="ECO:0000256" key="6">
    <source>
        <dbReference type="ARBA" id="ARBA00023002"/>
    </source>
</evidence>
<reference evidence="8" key="1">
    <citation type="journal article" date="2021" name="Nat. Commun.">
        <title>Genetic determinants of endophytism in the Arabidopsis root mycobiome.</title>
        <authorList>
            <person name="Mesny F."/>
            <person name="Miyauchi S."/>
            <person name="Thiergart T."/>
            <person name="Pickel B."/>
            <person name="Atanasova L."/>
            <person name="Karlsson M."/>
            <person name="Huettel B."/>
            <person name="Barry K.W."/>
            <person name="Haridas S."/>
            <person name="Chen C."/>
            <person name="Bauer D."/>
            <person name="Andreopoulos W."/>
            <person name="Pangilinan J."/>
            <person name="LaButti K."/>
            <person name="Riley R."/>
            <person name="Lipzen A."/>
            <person name="Clum A."/>
            <person name="Drula E."/>
            <person name="Henrissat B."/>
            <person name="Kohler A."/>
            <person name="Grigoriev I.V."/>
            <person name="Martin F.M."/>
            <person name="Hacquard S."/>
        </authorList>
    </citation>
    <scope>NUCLEOTIDE SEQUENCE</scope>
    <source>
        <strain evidence="8">MPI-CAGE-CH-0235</strain>
    </source>
</reference>
<dbReference type="OrthoDB" id="66881at2759"/>
<evidence type="ECO:0000256" key="1">
    <source>
        <dbReference type="ARBA" id="ARBA00001974"/>
    </source>
</evidence>
<dbReference type="Pfam" id="PF13450">
    <property type="entry name" value="NAD_binding_8"/>
    <property type="match status" value="1"/>
</dbReference>
<sequence length="471" mass="53022">MVCIYLIENMGSMPKSFNVKSVAIVGAGPSGLCMAKYLRAQGSVQRIVILEQQPDVGGVWKYTAIPSKQNPVPQEDPQYPHDGPVEIQGDGAPLYPSPMYEKLHANVPAPLMQFSDQPFPTEDRLFPKREAIQAYLERYSADVRHLIKFSYQVKKISRHDDGGRDKWTVEAQSTINKATLTDTFDAVVVASGHYSVSFLPNVKNMKQFHETHPSVITHSKNYRKPDDFRDKKVVIVGNGPSGSDLAAQISAASQRRPILSVRHATPPARLAHIRCEEIAEIDEFLVDTRGIRCKDGHVENDLDAIIYCTGFLYSYPFLPDFQSQLITGGHGVHGLYKHLFLVQHPTLVFPGLNMKSTPWQLSESQAAVISAVWANQLDLPPVEEMQKWSRELSEDLGDFPHVFKAGEDVRYINELHDWAIQAGFLGKEPPLWNEEMAWLRSLLLDVKMRFEELGCQAKTVEELGLEYKPSE</sequence>
<keyword evidence="7" id="KW-0503">Monooxygenase</keyword>
<dbReference type="PRINTS" id="PR00419">
    <property type="entry name" value="ADXRDTASE"/>
</dbReference>
<dbReference type="InterPro" id="IPR020946">
    <property type="entry name" value="Flavin_mOase-like"/>
</dbReference>
<keyword evidence="5" id="KW-0521">NADP</keyword>
<keyword evidence="6" id="KW-0560">Oxidoreductase</keyword>
<dbReference type="EMBL" id="JAGPNK010000007">
    <property type="protein sequence ID" value="KAH7318600.1"/>
    <property type="molecule type" value="Genomic_DNA"/>
</dbReference>
<dbReference type="PANTHER" id="PTHR23023">
    <property type="entry name" value="DIMETHYLANILINE MONOOXYGENASE"/>
    <property type="match status" value="1"/>
</dbReference>
<name>A0A8K0SPE0_9HYPO</name>
<dbReference type="FunFam" id="3.50.50.60:FF:000138">
    <property type="entry name" value="Flavin-containing monooxygenase"/>
    <property type="match status" value="1"/>
</dbReference>
<evidence type="ECO:0000256" key="4">
    <source>
        <dbReference type="ARBA" id="ARBA00022827"/>
    </source>
</evidence>
<evidence type="ECO:0008006" key="10">
    <source>
        <dbReference type="Google" id="ProtNLM"/>
    </source>
</evidence>
<dbReference type="InterPro" id="IPR036188">
    <property type="entry name" value="FAD/NAD-bd_sf"/>
</dbReference>
<evidence type="ECO:0000313" key="8">
    <source>
        <dbReference type="EMBL" id="KAH7318600.1"/>
    </source>
</evidence>
<dbReference type="Pfam" id="PF00743">
    <property type="entry name" value="FMO-like"/>
    <property type="match status" value="2"/>
</dbReference>
<proteinExistence type="inferred from homology"/>
<evidence type="ECO:0000256" key="5">
    <source>
        <dbReference type="ARBA" id="ARBA00022857"/>
    </source>
</evidence>
<keyword evidence="3" id="KW-0285">Flavoprotein</keyword>
<dbReference type="GO" id="GO:0050660">
    <property type="term" value="F:flavin adenine dinucleotide binding"/>
    <property type="evidence" value="ECO:0007669"/>
    <property type="project" value="InterPro"/>
</dbReference>
<evidence type="ECO:0000313" key="9">
    <source>
        <dbReference type="Proteomes" id="UP000813444"/>
    </source>
</evidence>
<accession>A0A8K0SPE0</accession>